<feature type="signal peptide" evidence="1">
    <location>
        <begin position="1"/>
        <end position="19"/>
    </location>
</feature>
<feature type="chain" id="PRO_5047102167" description="LysM domain-containing protein" evidence="1">
    <location>
        <begin position="20"/>
        <end position="338"/>
    </location>
</feature>
<dbReference type="EMBL" id="JAYGJQ010000003">
    <property type="protein sequence ID" value="MEA9358381.1"/>
    <property type="molecule type" value="Genomic_DNA"/>
</dbReference>
<sequence>MKKIFFLTLLMLYSVIGSAQDVKPTYYNFLYKVDEDDTFASILRLYVKDDAVINKKTPLVLKNIKNNPQVKDWTNLVPGTLISVYIPEDMMDMSKYQSKQAIVYTKNEETKKVIMAKISPPNGFKGSIFYMASWGDFSQSSEGTTVNYKQNSLITLGLQGNYFPKDSLYSFSSSVYFSSFTAAETTLPPKSVKLPAEIGFNFYGDYLWKKPRISWQAGLDYEKFSAFNIEGIYNDQQIYLDRVSVIYATVGVSHVFYILEKPFFIKASLSKSVSSTTTTEYTASTKKESLTGTKALFYLNYKFTDKFFLHTMLKVHTMSGPSDLSSTRLGVGVGYILF</sequence>
<dbReference type="Proteomes" id="UP001302274">
    <property type="component" value="Unassembled WGS sequence"/>
</dbReference>
<organism evidence="2 3">
    <name type="scientific">Bacteriovorax antarcticus</name>
    <dbReference type="NCBI Taxonomy" id="3088717"/>
    <lineage>
        <taxon>Bacteria</taxon>
        <taxon>Pseudomonadati</taxon>
        <taxon>Bdellovibrionota</taxon>
        <taxon>Bacteriovoracia</taxon>
        <taxon>Bacteriovoracales</taxon>
        <taxon>Bacteriovoracaceae</taxon>
        <taxon>Bacteriovorax</taxon>
    </lineage>
</organism>
<protein>
    <recommendedName>
        <fullName evidence="4">LysM domain-containing protein</fullName>
    </recommendedName>
</protein>
<keyword evidence="3" id="KW-1185">Reference proteome</keyword>
<accession>A0ABU5VZF6</accession>
<reference evidence="2 3" key="1">
    <citation type="submission" date="2023-11" db="EMBL/GenBank/DDBJ databases">
        <title>A Novel Polar Bacteriovorax (B. antarcticus) Isolated from the Biocrust in Antarctica.</title>
        <authorList>
            <person name="Mun W."/>
            <person name="Choi S.Y."/>
            <person name="Mitchell R.J."/>
        </authorList>
    </citation>
    <scope>NUCLEOTIDE SEQUENCE [LARGE SCALE GENOMIC DNA]</scope>
    <source>
        <strain evidence="2 3">PP10</strain>
    </source>
</reference>
<comment type="caution">
    <text evidence="2">The sequence shown here is derived from an EMBL/GenBank/DDBJ whole genome shotgun (WGS) entry which is preliminary data.</text>
</comment>
<evidence type="ECO:0000256" key="1">
    <source>
        <dbReference type="SAM" id="SignalP"/>
    </source>
</evidence>
<proteinExistence type="predicted"/>
<keyword evidence="1" id="KW-0732">Signal</keyword>
<dbReference type="RefSeq" id="WP_323578756.1">
    <property type="nucleotide sequence ID" value="NZ_JAYGJQ010000003.1"/>
</dbReference>
<name>A0ABU5VZF6_9BACT</name>
<evidence type="ECO:0000313" key="2">
    <source>
        <dbReference type="EMBL" id="MEA9358381.1"/>
    </source>
</evidence>
<evidence type="ECO:0000313" key="3">
    <source>
        <dbReference type="Proteomes" id="UP001302274"/>
    </source>
</evidence>
<evidence type="ECO:0008006" key="4">
    <source>
        <dbReference type="Google" id="ProtNLM"/>
    </source>
</evidence>
<gene>
    <name evidence="2" type="ORF">SHI21_19250</name>
</gene>